<feature type="transmembrane region" description="Helical" evidence="8">
    <location>
        <begin position="167"/>
        <end position="184"/>
    </location>
</feature>
<dbReference type="PANTHER" id="PTHR22926">
    <property type="entry name" value="PHOSPHO-N-ACETYLMURAMOYL-PENTAPEPTIDE-TRANSFERASE"/>
    <property type="match status" value="1"/>
</dbReference>
<feature type="transmembrane region" description="Helical" evidence="8">
    <location>
        <begin position="144"/>
        <end position="161"/>
    </location>
</feature>
<evidence type="ECO:0000313" key="10">
    <source>
        <dbReference type="Proteomes" id="UP000233618"/>
    </source>
</evidence>
<proteinExistence type="predicted"/>
<evidence type="ECO:0000256" key="8">
    <source>
        <dbReference type="SAM" id="Phobius"/>
    </source>
</evidence>
<evidence type="ECO:0000256" key="7">
    <source>
        <dbReference type="PIRSR" id="PIRSR600715-1"/>
    </source>
</evidence>
<evidence type="ECO:0000256" key="1">
    <source>
        <dbReference type="ARBA" id="ARBA00004651"/>
    </source>
</evidence>
<evidence type="ECO:0000256" key="5">
    <source>
        <dbReference type="ARBA" id="ARBA00022989"/>
    </source>
</evidence>
<comment type="subcellular location">
    <subcellularLocation>
        <location evidence="1">Cell membrane</location>
        <topology evidence="1">Multi-pass membrane protein</topology>
    </subcellularLocation>
</comment>
<keyword evidence="4 8" id="KW-0812">Transmembrane</keyword>
<protein>
    <submittedName>
        <fullName evidence="9">UDP-GlcNAc--UDP-phosphate GlcNAc-1-phosphate transferase</fullName>
    </submittedName>
</protein>
<reference evidence="9 10" key="1">
    <citation type="journal article" date="2017" name="Front. Microbiol.">
        <title>Labilibaculum manganireducens gen. nov., sp. nov. and Labilibaculum filiforme sp. nov., Novel Bacteroidetes Isolated from Subsurface Sediments of the Baltic Sea.</title>
        <authorList>
            <person name="Vandieken V."/>
            <person name="Marshall I.P."/>
            <person name="Niemann H."/>
            <person name="Engelen B."/>
            <person name="Cypionka H."/>
        </authorList>
    </citation>
    <scope>NUCLEOTIDE SEQUENCE [LARGE SCALE GENOMIC DNA]</scope>
    <source>
        <strain evidence="9 10">59.10-2M</strain>
    </source>
</reference>
<evidence type="ECO:0000313" key="9">
    <source>
        <dbReference type="EMBL" id="PKQ68737.1"/>
    </source>
</evidence>
<gene>
    <name evidence="9" type="ORF">BZG01_03190</name>
</gene>
<dbReference type="Pfam" id="PF00953">
    <property type="entry name" value="Glycos_transf_4"/>
    <property type="match status" value="1"/>
</dbReference>
<dbReference type="InterPro" id="IPR000715">
    <property type="entry name" value="Glycosyl_transferase_4"/>
</dbReference>
<feature type="transmembrane region" description="Helical" evidence="8">
    <location>
        <begin position="114"/>
        <end position="132"/>
    </location>
</feature>
<dbReference type="GO" id="GO:0016780">
    <property type="term" value="F:phosphotransferase activity, for other substituted phosphate groups"/>
    <property type="evidence" value="ECO:0007669"/>
    <property type="project" value="InterPro"/>
</dbReference>
<evidence type="ECO:0000256" key="4">
    <source>
        <dbReference type="ARBA" id="ARBA00022692"/>
    </source>
</evidence>
<evidence type="ECO:0000256" key="2">
    <source>
        <dbReference type="ARBA" id="ARBA00022475"/>
    </source>
</evidence>
<accession>A0A2N3IEJ6</accession>
<keyword evidence="7" id="KW-0479">Metal-binding</keyword>
<dbReference type="Proteomes" id="UP000233618">
    <property type="component" value="Unassembled WGS sequence"/>
</dbReference>
<feature type="binding site" evidence="7">
    <location>
        <position position="194"/>
    </location>
    <ligand>
        <name>Mg(2+)</name>
        <dbReference type="ChEBI" id="CHEBI:18420"/>
    </ligand>
</feature>
<dbReference type="GO" id="GO:0046872">
    <property type="term" value="F:metal ion binding"/>
    <property type="evidence" value="ECO:0007669"/>
    <property type="project" value="UniProtKB-KW"/>
</dbReference>
<dbReference type="GO" id="GO:0044038">
    <property type="term" value="P:cell wall macromolecule biosynthetic process"/>
    <property type="evidence" value="ECO:0007669"/>
    <property type="project" value="TreeGrafter"/>
</dbReference>
<dbReference type="CDD" id="cd06854">
    <property type="entry name" value="GT_WbpL_WbcO_like"/>
    <property type="match status" value="1"/>
</dbReference>
<dbReference type="RefSeq" id="WP_101308387.1">
    <property type="nucleotide sequence ID" value="NZ_MVDE01000003.1"/>
</dbReference>
<comment type="caution">
    <text evidence="9">The sequence shown here is derived from an EMBL/GenBank/DDBJ whole genome shotgun (WGS) entry which is preliminary data.</text>
</comment>
<dbReference type="GO" id="GO:0005886">
    <property type="term" value="C:plasma membrane"/>
    <property type="evidence" value="ECO:0007669"/>
    <property type="project" value="UniProtKB-SubCell"/>
</dbReference>
<keyword evidence="2" id="KW-1003">Cell membrane</keyword>
<dbReference type="PANTHER" id="PTHR22926:SF3">
    <property type="entry name" value="UNDECAPRENYL-PHOSPHATE ALPHA-N-ACETYLGLUCOSAMINYL 1-PHOSPHATE TRANSFERASE"/>
    <property type="match status" value="1"/>
</dbReference>
<dbReference type="GO" id="GO:0009103">
    <property type="term" value="P:lipopolysaccharide biosynthetic process"/>
    <property type="evidence" value="ECO:0007669"/>
    <property type="project" value="TreeGrafter"/>
</dbReference>
<feature type="transmembrane region" description="Helical" evidence="8">
    <location>
        <begin position="266"/>
        <end position="287"/>
    </location>
</feature>
<keyword evidence="7" id="KW-0460">Magnesium</keyword>
<keyword evidence="5 8" id="KW-1133">Transmembrane helix</keyword>
<keyword evidence="10" id="KW-1185">Reference proteome</keyword>
<name>A0A2N3IEJ6_9BACT</name>
<keyword evidence="3 9" id="KW-0808">Transferase</keyword>
<evidence type="ECO:0000256" key="3">
    <source>
        <dbReference type="ARBA" id="ARBA00022679"/>
    </source>
</evidence>
<comment type="cofactor">
    <cofactor evidence="7">
        <name>Mg(2+)</name>
        <dbReference type="ChEBI" id="CHEBI:18420"/>
    </cofactor>
</comment>
<feature type="transmembrane region" description="Helical" evidence="8">
    <location>
        <begin position="66"/>
        <end position="85"/>
    </location>
</feature>
<feature type="transmembrane region" description="Helical" evidence="8">
    <location>
        <begin position="293"/>
        <end position="314"/>
    </location>
</feature>
<feature type="transmembrane region" description="Helical" evidence="8">
    <location>
        <begin position="92"/>
        <end position="108"/>
    </location>
</feature>
<feature type="binding site" evidence="7">
    <location>
        <position position="133"/>
    </location>
    <ligand>
        <name>Mg(2+)</name>
        <dbReference type="ChEBI" id="CHEBI:18420"/>
    </ligand>
</feature>
<dbReference type="GO" id="GO:0071555">
    <property type="term" value="P:cell wall organization"/>
    <property type="evidence" value="ECO:0007669"/>
    <property type="project" value="TreeGrafter"/>
</dbReference>
<feature type="transmembrane region" description="Helical" evidence="8">
    <location>
        <begin position="218"/>
        <end position="241"/>
    </location>
</feature>
<keyword evidence="6 8" id="KW-0472">Membrane</keyword>
<dbReference type="EMBL" id="MVDE01000003">
    <property type="protein sequence ID" value="PKQ68737.1"/>
    <property type="molecule type" value="Genomic_DNA"/>
</dbReference>
<evidence type="ECO:0000256" key="6">
    <source>
        <dbReference type="ARBA" id="ARBA00023136"/>
    </source>
</evidence>
<feature type="transmembrane region" description="Helical" evidence="8">
    <location>
        <begin position="191"/>
        <end position="212"/>
    </location>
</feature>
<sequence length="325" mass="36949">MCYSQYLLVLISLFIIIVFYFKLADHFNIIDKPNQRSSHTSITLRGGGIIFYFGALAFFISSGFVYPWFFMGLTLITLVSFLDDVITLSNKLRLTVHLVSMGLLFYQLNLFDLQWVWIIIAFILFIGITNAYNFMDGINGITGAYSLAVLSGLWMINNYHVNFVENELIYCTALGLLVFNFYNFRKKAKCFAGDVGSIAIAFILLFMIGKLILLEPSFVVLLLLAVYGVDSVLTIVHRLILRENIFQAHRKHLYQILANEAKVPHLIVSAGYMLVQIGLNFLALYLLQSDFSAVTTVLIVIGILLLLAFVYTAVKRKYFHLHQLS</sequence>
<feature type="transmembrane region" description="Helical" evidence="8">
    <location>
        <begin position="6"/>
        <end position="21"/>
    </location>
</feature>
<organism evidence="9 10">
    <name type="scientific">Labilibaculum manganireducens</name>
    <dbReference type="NCBI Taxonomy" id="1940525"/>
    <lineage>
        <taxon>Bacteria</taxon>
        <taxon>Pseudomonadati</taxon>
        <taxon>Bacteroidota</taxon>
        <taxon>Bacteroidia</taxon>
        <taxon>Marinilabiliales</taxon>
        <taxon>Marinifilaceae</taxon>
        <taxon>Labilibaculum</taxon>
    </lineage>
</organism>
<dbReference type="AlphaFoldDB" id="A0A2N3IEJ6"/>